<keyword evidence="1" id="KW-0175">Coiled coil</keyword>
<dbReference type="Proteomes" id="UP000229730">
    <property type="component" value="Unassembled WGS sequence"/>
</dbReference>
<keyword evidence="4" id="KW-1185">Reference proteome</keyword>
<proteinExistence type="predicted"/>
<keyword evidence="2" id="KW-0812">Transmembrane</keyword>
<gene>
    <name evidence="3" type="ORF">CRD36_09470</name>
</gene>
<reference evidence="3 4" key="1">
    <citation type="submission" date="2017-10" db="EMBL/GenBank/DDBJ databases">
        <title>Frigbacter circumglobatus gen. nov. sp. nov., isolated from sediment cultured in situ.</title>
        <authorList>
            <person name="Zhao Z."/>
        </authorList>
    </citation>
    <scope>NUCLEOTIDE SEQUENCE [LARGE SCALE GENOMIC DNA]</scope>
    <source>
        <strain evidence="3 4">ZYL</strain>
    </source>
</reference>
<comment type="caution">
    <text evidence="3">The sequence shown here is derived from an EMBL/GenBank/DDBJ whole genome shotgun (WGS) entry which is preliminary data.</text>
</comment>
<dbReference type="EMBL" id="PDEM01000020">
    <property type="protein sequence ID" value="PHZ84943.1"/>
    <property type="molecule type" value="Genomic_DNA"/>
</dbReference>
<keyword evidence="2" id="KW-0472">Membrane</keyword>
<evidence type="ECO:0000256" key="2">
    <source>
        <dbReference type="SAM" id="Phobius"/>
    </source>
</evidence>
<dbReference type="AlphaFoldDB" id="A0A2G4YRK4"/>
<sequence>MRIKRDKMSDQMNIENTGFFSYVPTRLALGGFVSLVAGYFVYFAWWLGLPPTKDSGVWGSFGDFLGGVLNPLIAIAVLYYVVRTFEFQKEELKLTRQELKDTRLEHEKQTRELMKQSLEREKVTKIQRNEVLIKWLEKEIGEKNQSKLEPRSDTTEIQGHIDYINNRINELKAEISSL</sequence>
<feature type="transmembrane region" description="Helical" evidence="2">
    <location>
        <begin position="20"/>
        <end position="44"/>
    </location>
</feature>
<evidence type="ECO:0000313" key="4">
    <source>
        <dbReference type="Proteomes" id="UP000229730"/>
    </source>
</evidence>
<organism evidence="3 4">
    <name type="scientific">Paremcibacter congregatus</name>
    <dbReference type="NCBI Taxonomy" id="2043170"/>
    <lineage>
        <taxon>Bacteria</taxon>
        <taxon>Pseudomonadati</taxon>
        <taxon>Pseudomonadota</taxon>
        <taxon>Alphaproteobacteria</taxon>
        <taxon>Emcibacterales</taxon>
        <taxon>Emcibacteraceae</taxon>
        <taxon>Paremcibacter</taxon>
    </lineage>
</organism>
<evidence type="ECO:0000313" key="3">
    <source>
        <dbReference type="EMBL" id="PHZ84943.1"/>
    </source>
</evidence>
<feature type="coiled-coil region" evidence="1">
    <location>
        <begin position="82"/>
        <end position="116"/>
    </location>
</feature>
<evidence type="ECO:0000256" key="1">
    <source>
        <dbReference type="SAM" id="Coils"/>
    </source>
</evidence>
<dbReference type="InParanoid" id="A0A2G4YRK4"/>
<accession>A0A2G4YRK4</accession>
<feature type="transmembrane region" description="Helical" evidence="2">
    <location>
        <begin position="64"/>
        <end position="82"/>
    </location>
</feature>
<keyword evidence="2" id="KW-1133">Transmembrane helix</keyword>
<name>A0A2G4YRK4_9PROT</name>
<protein>
    <submittedName>
        <fullName evidence="3">Uncharacterized protein</fullName>
    </submittedName>
</protein>